<dbReference type="EMBL" id="JADRCR010000002">
    <property type="protein sequence ID" value="MBK5143146.1"/>
    <property type="molecule type" value="Genomic_DNA"/>
</dbReference>
<dbReference type="Pfam" id="PF06114">
    <property type="entry name" value="Peptidase_M78"/>
    <property type="match status" value="1"/>
</dbReference>
<dbReference type="InterPro" id="IPR052345">
    <property type="entry name" value="Rad_response_metalloprotease"/>
</dbReference>
<dbReference type="PANTHER" id="PTHR43236">
    <property type="entry name" value="ANTITOXIN HIGA1"/>
    <property type="match status" value="1"/>
</dbReference>
<reference evidence="2 3" key="1">
    <citation type="submission" date="2020-11" db="EMBL/GenBank/DDBJ databases">
        <title>Insectihabitans protaetiae gen. nov. sp. nov. and Insectihabitans allomyrinae sp. nov., isolated from larvae of Protaetia brevitarsis seulensis and Allomyrina dichotoma, respectively.</title>
        <authorList>
            <person name="Lee S.D."/>
            <person name="Byeon Y.-S."/>
            <person name="Kim S.-M."/>
            <person name="Yang H.L."/>
            <person name="Kim I.S."/>
        </authorList>
    </citation>
    <scope>NUCLEOTIDE SEQUENCE [LARGE SCALE GENOMIC DNA]</scope>
    <source>
        <strain evidence="2 3">BWR-B9</strain>
    </source>
</reference>
<evidence type="ECO:0000259" key="1">
    <source>
        <dbReference type="PROSITE" id="PS50943"/>
    </source>
</evidence>
<dbReference type="SMART" id="SM00530">
    <property type="entry name" value="HTH_XRE"/>
    <property type="match status" value="1"/>
</dbReference>
<dbReference type="Proteomes" id="UP001296921">
    <property type="component" value="Unassembled WGS sequence"/>
</dbReference>
<dbReference type="PROSITE" id="PS50943">
    <property type="entry name" value="HTH_CROC1"/>
    <property type="match status" value="1"/>
</dbReference>
<evidence type="ECO:0000313" key="3">
    <source>
        <dbReference type="Proteomes" id="UP001296921"/>
    </source>
</evidence>
<organism evidence="2 3">
    <name type="scientific">Limnobaculum allomyrinae</name>
    <dbReference type="NCBI Taxonomy" id="2791986"/>
    <lineage>
        <taxon>Bacteria</taxon>
        <taxon>Pseudomonadati</taxon>
        <taxon>Pseudomonadota</taxon>
        <taxon>Gammaproteobacteria</taxon>
        <taxon>Enterobacterales</taxon>
        <taxon>Budviciaceae</taxon>
        <taxon>Limnobaculum</taxon>
    </lineage>
</organism>
<feature type="domain" description="HTH cro/C1-type" evidence="1">
    <location>
        <begin position="11"/>
        <end position="67"/>
    </location>
</feature>
<dbReference type="Pfam" id="PF01381">
    <property type="entry name" value="HTH_3"/>
    <property type="match status" value="1"/>
</dbReference>
<evidence type="ECO:0000313" key="2">
    <source>
        <dbReference type="EMBL" id="MBK5143146.1"/>
    </source>
</evidence>
<dbReference type="RefSeq" id="WP_218466076.1">
    <property type="nucleotide sequence ID" value="NZ_JADRCR010000002.1"/>
</dbReference>
<accession>A0ABS1INN1</accession>
<keyword evidence="3" id="KW-1185">Reference proteome</keyword>
<sequence>MINAQLNPERLKLARLRRKMTYIALAKATGLSSKSVAEYEKYESLFSPTPQTVALLAEKLNYPESFFYGDDIDCVSPSSVSFRSTKSLKAADQHAAEAAATLGLLINEYFENHFNLPASNLPNYRDFEPEAAAEAIREEWGLGVKSISNMIHLLEVNGIRVFSLAENTLDVDAFSFWKNNTAYIFLNTQKTGERSRFDAAHELGHLLLHRHGTPQGKDLEEEADEFASALLMPRRAIIATKMGFPTLDGIIALKGNWKVSAVALIVRMKNVGILSEWQYRTLMVEATRKGLRVSEINGVERERSMIIEKILNALKKDNVSLYDISKKLSLPVEELSNLLFRFALLQGGTGGFQSSTKTKPTLRLV</sequence>
<dbReference type="InterPro" id="IPR001387">
    <property type="entry name" value="Cro/C1-type_HTH"/>
</dbReference>
<comment type="caution">
    <text evidence="2">The sequence shown here is derived from an EMBL/GenBank/DDBJ whole genome shotgun (WGS) entry which is preliminary data.</text>
</comment>
<dbReference type="PANTHER" id="PTHR43236:SF1">
    <property type="entry name" value="BLL7220 PROTEIN"/>
    <property type="match status" value="1"/>
</dbReference>
<name>A0ABS1INN1_9GAMM</name>
<dbReference type="CDD" id="cd00093">
    <property type="entry name" value="HTH_XRE"/>
    <property type="match status" value="1"/>
</dbReference>
<dbReference type="InterPro" id="IPR010359">
    <property type="entry name" value="IrrE_HExxH"/>
</dbReference>
<proteinExistence type="predicted"/>
<gene>
    <name evidence="2" type="ORF">I2494_05360</name>
</gene>
<protein>
    <submittedName>
        <fullName evidence="2">ImmA/IrrE family metallo-endopeptidase</fullName>
    </submittedName>
</protein>